<feature type="domain" description="Major facilitator superfamily (MFS) profile" evidence="9">
    <location>
        <begin position="38"/>
        <end position="434"/>
    </location>
</feature>
<evidence type="ECO:0000256" key="8">
    <source>
        <dbReference type="SAM" id="Phobius"/>
    </source>
</evidence>
<feature type="transmembrane region" description="Helical" evidence="8">
    <location>
        <begin position="378"/>
        <end position="397"/>
    </location>
</feature>
<evidence type="ECO:0000256" key="3">
    <source>
        <dbReference type="ARBA" id="ARBA00022448"/>
    </source>
</evidence>
<keyword evidence="11" id="KW-1185">Reference proteome</keyword>
<evidence type="ECO:0000256" key="2">
    <source>
        <dbReference type="ARBA" id="ARBA00006829"/>
    </source>
</evidence>
<evidence type="ECO:0000256" key="4">
    <source>
        <dbReference type="ARBA" id="ARBA00022692"/>
    </source>
</evidence>
<dbReference type="InterPro" id="IPR001958">
    <property type="entry name" value="Tet-R_TetA/multi-R_MdtG-like"/>
</dbReference>
<feature type="transmembrane region" description="Helical" evidence="8">
    <location>
        <begin position="197"/>
        <end position="218"/>
    </location>
</feature>
<dbReference type="PRINTS" id="PR01035">
    <property type="entry name" value="TCRTETA"/>
</dbReference>
<dbReference type="SUPFAM" id="SSF103473">
    <property type="entry name" value="MFS general substrate transporter"/>
    <property type="match status" value="1"/>
</dbReference>
<gene>
    <name evidence="10" type="ORF">BV898_14385</name>
</gene>
<feature type="transmembrane region" description="Helical" evidence="8">
    <location>
        <begin position="279"/>
        <end position="298"/>
    </location>
</feature>
<evidence type="ECO:0000256" key="5">
    <source>
        <dbReference type="ARBA" id="ARBA00022775"/>
    </source>
</evidence>
<sequence length="445" mass="47188">MEWPKSDEKARLITAKKPRTRTESVMLTSSKSRHPALLLATLLFVSFCSAVCYSLIAPFFPKLAVTKGGSQALASWVFGSYELVAFLVCPIFGRHISKIGPRFVFVSGIAVTGVACGLFGLLSIVQSYESFVALAFAIRIVEAVGAGAYLTASYYIAASEFPDHVATVQGFISTASGIGISTGPAVGGALFTAGGYYLPFVVMGVVLVLAAGLSYCVYRPVEIPDKKTFHGSYIDLLMTPSILCAGLSVMCGAVSIGFFEPSLELHIDHLVGSPFQVGLVFLASAGTFALSSPIWGWAGDHMQMPKILMTIGAVIVGVSYILMGPAPFLHWKLQLWMVIVALLIQGIGLGGLLVPPLKDAINAAIKKGYPNNLETRGLLSGLFASLFSLGAFLGPVVGGSLIDVISFDWTAVIIAGLNFFVAGLLMFYLVAQKRIESALTVIDFS</sequence>
<feature type="transmembrane region" description="Helical" evidence="8">
    <location>
        <begin position="307"/>
        <end position="329"/>
    </location>
</feature>
<feature type="transmembrane region" description="Helical" evidence="8">
    <location>
        <begin position="72"/>
        <end position="92"/>
    </location>
</feature>
<comment type="similarity">
    <text evidence="2">Belongs to the major facilitator superfamily. Vesicular transporter family.</text>
</comment>
<evidence type="ECO:0000256" key="1">
    <source>
        <dbReference type="ARBA" id="ARBA00004141"/>
    </source>
</evidence>
<dbReference type="GO" id="GO:0016020">
    <property type="term" value="C:membrane"/>
    <property type="evidence" value="ECO:0007669"/>
    <property type="project" value="UniProtKB-SubCell"/>
</dbReference>
<keyword evidence="3" id="KW-0813">Transport</keyword>
<dbReference type="PANTHER" id="PTHR23506">
    <property type="entry name" value="GH10249P"/>
    <property type="match status" value="1"/>
</dbReference>
<dbReference type="InterPro" id="IPR011701">
    <property type="entry name" value="MFS"/>
</dbReference>
<evidence type="ECO:0000259" key="9">
    <source>
        <dbReference type="PROSITE" id="PS50850"/>
    </source>
</evidence>
<evidence type="ECO:0000313" key="11">
    <source>
        <dbReference type="Proteomes" id="UP000192578"/>
    </source>
</evidence>
<dbReference type="AlphaFoldDB" id="A0A9X6RJA8"/>
<keyword evidence="5" id="KW-0532">Neurotransmitter transport</keyword>
<dbReference type="InterPro" id="IPR020846">
    <property type="entry name" value="MFS_dom"/>
</dbReference>
<comment type="subcellular location">
    <subcellularLocation>
        <location evidence="1">Membrane</location>
        <topology evidence="1">Multi-pass membrane protein</topology>
    </subcellularLocation>
</comment>
<protein>
    <submittedName>
        <fullName evidence="10">MFS-type transporter SLC18B1</fullName>
    </submittedName>
</protein>
<keyword evidence="4 8" id="KW-0812">Transmembrane</keyword>
<feature type="transmembrane region" description="Helical" evidence="8">
    <location>
        <begin position="104"/>
        <end position="125"/>
    </location>
</feature>
<evidence type="ECO:0000256" key="7">
    <source>
        <dbReference type="ARBA" id="ARBA00023136"/>
    </source>
</evidence>
<feature type="transmembrane region" description="Helical" evidence="8">
    <location>
        <begin position="36"/>
        <end position="60"/>
    </location>
</feature>
<feature type="transmembrane region" description="Helical" evidence="8">
    <location>
        <begin position="335"/>
        <end position="357"/>
    </location>
</feature>
<keyword evidence="6 8" id="KW-1133">Transmembrane helix</keyword>
<evidence type="ECO:0000256" key="6">
    <source>
        <dbReference type="ARBA" id="ARBA00022989"/>
    </source>
</evidence>
<keyword evidence="7 8" id="KW-0472">Membrane</keyword>
<dbReference type="OrthoDB" id="446368at2759"/>
<feature type="transmembrane region" description="Helical" evidence="8">
    <location>
        <begin position="131"/>
        <end position="156"/>
    </location>
</feature>
<feature type="transmembrane region" description="Helical" evidence="8">
    <location>
        <begin position="239"/>
        <end position="259"/>
    </location>
</feature>
<dbReference type="PROSITE" id="PS50850">
    <property type="entry name" value="MFS"/>
    <property type="match status" value="1"/>
</dbReference>
<dbReference type="InterPro" id="IPR036259">
    <property type="entry name" value="MFS_trans_sf"/>
</dbReference>
<evidence type="ECO:0000313" key="10">
    <source>
        <dbReference type="EMBL" id="OWA49848.1"/>
    </source>
</evidence>
<proteinExistence type="inferred from homology"/>
<dbReference type="Pfam" id="PF07690">
    <property type="entry name" value="MFS_1"/>
    <property type="match status" value="2"/>
</dbReference>
<dbReference type="GO" id="GO:0022857">
    <property type="term" value="F:transmembrane transporter activity"/>
    <property type="evidence" value="ECO:0007669"/>
    <property type="project" value="InterPro"/>
</dbReference>
<name>A0A9X6RJA8_HYPEX</name>
<organism evidence="10 11">
    <name type="scientific">Hypsibius exemplaris</name>
    <name type="common">Freshwater tardigrade</name>
    <dbReference type="NCBI Taxonomy" id="2072580"/>
    <lineage>
        <taxon>Eukaryota</taxon>
        <taxon>Metazoa</taxon>
        <taxon>Ecdysozoa</taxon>
        <taxon>Tardigrada</taxon>
        <taxon>Eutardigrada</taxon>
        <taxon>Parachela</taxon>
        <taxon>Hypsibioidea</taxon>
        <taxon>Hypsibiidae</taxon>
        <taxon>Hypsibius</taxon>
    </lineage>
</organism>
<dbReference type="EMBL" id="MTYJ01000175">
    <property type="protein sequence ID" value="OWA49848.1"/>
    <property type="molecule type" value="Genomic_DNA"/>
</dbReference>
<dbReference type="Proteomes" id="UP000192578">
    <property type="component" value="Unassembled WGS sequence"/>
</dbReference>
<feature type="transmembrane region" description="Helical" evidence="8">
    <location>
        <begin position="168"/>
        <end position="191"/>
    </location>
</feature>
<reference evidence="11" key="1">
    <citation type="submission" date="2017-01" db="EMBL/GenBank/DDBJ databases">
        <title>Comparative genomics of anhydrobiosis in the tardigrade Hypsibius dujardini.</title>
        <authorList>
            <person name="Yoshida Y."/>
            <person name="Koutsovoulos G."/>
            <person name="Laetsch D."/>
            <person name="Stevens L."/>
            <person name="Kumar S."/>
            <person name="Horikawa D."/>
            <person name="Ishino K."/>
            <person name="Komine S."/>
            <person name="Tomita M."/>
            <person name="Blaxter M."/>
            <person name="Arakawa K."/>
        </authorList>
    </citation>
    <scope>NUCLEOTIDE SEQUENCE [LARGE SCALE GENOMIC DNA]</scope>
    <source>
        <strain evidence="11">Z151</strain>
    </source>
</reference>
<comment type="caution">
    <text evidence="10">The sequence shown here is derived from an EMBL/GenBank/DDBJ whole genome shotgun (WGS) entry which is preliminary data.</text>
</comment>
<dbReference type="InterPro" id="IPR050930">
    <property type="entry name" value="MFS_Vesicular_Transporter"/>
</dbReference>
<feature type="transmembrane region" description="Helical" evidence="8">
    <location>
        <begin position="409"/>
        <end position="430"/>
    </location>
</feature>
<dbReference type="PANTHER" id="PTHR23506:SF26">
    <property type="entry name" value="MFS-TYPE TRANSPORTER SLC18B1"/>
    <property type="match status" value="1"/>
</dbReference>
<accession>A0A9X6RJA8</accession>
<dbReference type="Gene3D" id="1.20.1250.20">
    <property type="entry name" value="MFS general substrate transporter like domains"/>
    <property type="match status" value="2"/>
</dbReference>